<protein>
    <submittedName>
        <fullName evidence="2">Uncharacterized protein</fullName>
    </submittedName>
</protein>
<organism evidence="2 3">
    <name type="scientific">Ceratodon purpureus</name>
    <name type="common">Fire moss</name>
    <name type="synonym">Dicranum purpureum</name>
    <dbReference type="NCBI Taxonomy" id="3225"/>
    <lineage>
        <taxon>Eukaryota</taxon>
        <taxon>Viridiplantae</taxon>
        <taxon>Streptophyta</taxon>
        <taxon>Embryophyta</taxon>
        <taxon>Bryophyta</taxon>
        <taxon>Bryophytina</taxon>
        <taxon>Bryopsida</taxon>
        <taxon>Dicranidae</taxon>
        <taxon>Pseudoditrichales</taxon>
        <taxon>Ditrichaceae</taxon>
        <taxon>Ceratodon</taxon>
    </lineage>
</organism>
<proteinExistence type="predicted"/>
<dbReference type="Proteomes" id="UP000822688">
    <property type="component" value="Chromosome 8"/>
</dbReference>
<keyword evidence="3" id="KW-1185">Reference proteome</keyword>
<gene>
    <name evidence="2" type="ORF">KC19_8G146400</name>
</gene>
<evidence type="ECO:0000313" key="3">
    <source>
        <dbReference type="Proteomes" id="UP000822688"/>
    </source>
</evidence>
<evidence type="ECO:0000256" key="1">
    <source>
        <dbReference type="SAM" id="MobiDB-lite"/>
    </source>
</evidence>
<feature type="region of interest" description="Disordered" evidence="1">
    <location>
        <begin position="32"/>
        <end position="51"/>
    </location>
</feature>
<evidence type="ECO:0000313" key="2">
    <source>
        <dbReference type="EMBL" id="KAG0564868.1"/>
    </source>
</evidence>
<comment type="caution">
    <text evidence="2">The sequence shown here is derived from an EMBL/GenBank/DDBJ whole genome shotgun (WGS) entry which is preliminary data.</text>
</comment>
<accession>A0A8T0H434</accession>
<dbReference type="EMBL" id="CM026429">
    <property type="protein sequence ID" value="KAG0564868.1"/>
    <property type="molecule type" value="Genomic_DNA"/>
</dbReference>
<reference evidence="2" key="1">
    <citation type="submission" date="2020-06" db="EMBL/GenBank/DDBJ databases">
        <title>WGS assembly of Ceratodon purpureus strain R40.</title>
        <authorList>
            <person name="Carey S.B."/>
            <person name="Jenkins J."/>
            <person name="Shu S."/>
            <person name="Lovell J.T."/>
            <person name="Sreedasyam A."/>
            <person name="Maumus F."/>
            <person name="Tiley G.P."/>
            <person name="Fernandez-Pozo N."/>
            <person name="Barry K."/>
            <person name="Chen C."/>
            <person name="Wang M."/>
            <person name="Lipzen A."/>
            <person name="Daum C."/>
            <person name="Saski C.A."/>
            <person name="Payton A.C."/>
            <person name="Mcbreen J.C."/>
            <person name="Conrad R.E."/>
            <person name="Kollar L.M."/>
            <person name="Olsson S."/>
            <person name="Huttunen S."/>
            <person name="Landis J.B."/>
            <person name="Wickett N.J."/>
            <person name="Johnson M.G."/>
            <person name="Rensing S.A."/>
            <person name="Grimwood J."/>
            <person name="Schmutz J."/>
            <person name="Mcdaniel S.F."/>
        </authorList>
    </citation>
    <scope>NUCLEOTIDE SEQUENCE</scope>
    <source>
        <strain evidence="2">R40</strain>
    </source>
</reference>
<name>A0A8T0H434_CERPU</name>
<dbReference type="AlphaFoldDB" id="A0A8T0H434"/>
<sequence length="51" mass="5653">MCAFTASTSTDNPYSWYPSLHPPIVHHSLNKCSPRHNVGRYPGPKPSSLDT</sequence>